<keyword evidence="7" id="KW-1185">Reference proteome</keyword>
<dbReference type="PANTHER" id="PTHR43280">
    <property type="entry name" value="ARAC-FAMILY TRANSCRIPTIONAL REGULATOR"/>
    <property type="match status" value="1"/>
</dbReference>
<dbReference type="Proteomes" id="UP001595279">
    <property type="component" value="Unassembled WGS sequence"/>
</dbReference>
<feature type="domain" description="HTH araC/xylS-type" evidence="5">
    <location>
        <begin position="300"/>
        <end position="398"/>
    </location>
</feature>
<sequence>MEQSHLVSAAMKLHYVTELNTYILSGKGDFLFHHETISLPSFMPGYEQSDIVNLHWQMDKEESKLYHYTNEWGLNYLGQPFTMDGGYSVIIGPFLDMTPNFFSLSREFNLSSHESEELRSVCSQLQVLSLEKENGFSNLLRQFEQLADDSPPTRLQAEKSEEFKAIEKDISEMNREAELVKLRYKVEGEFMYAVELGQKEKAQKLINSNNMLFSFSDRFPNQPIRRVKNLAIVLNTLLRTAVSKSKVPSILIHRLSEKFAFEIEYTNKLSKLQQLYDQMIEEYCDLVRSSTLSDYSNVTQRAVEYLVNFYDKQIDKNELAEVCFTHPSHLSRKFKQETKMTITGYQQMLRINKAKYLLMNESISIEEIAWLVGYEDASYFTRVFKKETGYTPSKYKSLH</sequence>
<dbReference type="EMBL" id="JBHRSA010000009">
    <property type="protein sequence ID" value="MFC3039351.1"/>
    <property type="molecule type" value="Genomic_DNA"/>
</dbReference>
<keyword evidence="4" id="KW-0175">Coiled coil</keyword>
<keyword evidence="3" id="KW-0804">Transcription</keyword>
<dbReference type="Gene3D" id="1.10.10.60">
    <property type="entry name" value="Homeodomain-like"/>
    <property type="match status" value="2"/>
</dbReference>
<dbReference type="Pfam" id="PF12833">
    <property type="entry name" value="HTH_18"/>
    <property type="match status" value="1"/>
</dbReference>
<feature type="coiled-coil region" evidence="4">
    <location>
        <begin position="156"/>
        <end position="183"/>
    </location>
</feature>
<keyword evidence="2" id="KW-0238">DNA-binding</keyword>
<evidence type="ECO:0000259" key="5">
    <source>
        <dbReference type="PROSITE" id="PS01124"/>
    </source>
</evidence>
<evidence type="ECO:0000256" key="1">
    <source>
        <dbReference type="ARBA" id="ARBA00023015"/>
    </source>
</evidence>
<evidence type="ECO:0000313" key="6">
    <source>
        <dbReference type="EMBL" id="MFC3039351.1"/>
    </source>
</evidence>
<dbReference type="PANTHER" id="PTHR43280:SF28">
    <property type="entry name" value="HTH-TYPE TRANSCRIPTIONAL ACTIVATOR RHAS"/>
    <property type="match status" value="1"/>
</dbReference>
<dbReference type="PROSITE" id="PS00041">
    <property type="entry name" value="HTH_ARAC_FAMILY_1"/>
    <property type="match status" value="1"/>
</dbReference>
<organism evidence="6 7">
    <name type="scientific">Virgibacillus xinjiangensis</name>
    <dbReference type="NCBI Taxonomy" id="393090"/>
    <lineage>
        <taxon>Bacteria</taxon>
        <taxon>Bacillati</taxon>
        <taxon>Bacillota</taxon>
        <taxon>Bacilli</taxon>
        <taxon>Bacillales</taxon>
        <taxon>Bacillaceae</taxon>
        <taxon>Virgibacillus</taxon>
    </lineage>
</organism>
<evidence type="ECO:0000256" key="4">
    <source>
        <dbReference type="SAM" id="Coils"/>
    </source>
</evidence>
<gene>
    <name evidence="6" type="ORF">ACFOGI_03745</name>
</gene>
<dbReference type="InterPro" id="IPR020449">
    <property type="entry name" value="Tscrpt_reg_AraC-type_HTH"/>
</dbReference>
<dbReference type="SMART" id="SM00342">
    <property type="entry name" value="HTH_ARAC"/>
    <property type="match status" value="1"/>
</dbReference>
<reference evidence="7" key="1">
    <citation type="journal article" date="2019" name="Int. J. Syst. Evol. Microbiol.">
        <title>The Global Catalogue of Microorganisms (GCM) 10K type strain sequencing project: providing services to taxonomists for standard genome sequencing and annotation.</title>
        <authorList>
            <consortium name="The Broad Institute Genomics Platform"/>
            <consortium name="The Broad Institute Genome Sequencing Center for Infectious Disease"/>
            <person name="Wu L."/>
            <person name="Ma J."/>
        </authorList>
    </citation>
    <scope>NUCLEOTIDE SEQUENCE [LARGE SCALE GENOMIC DNA]</scope>
    <source>
        <strain evidence="7">KCTC 13128</strain>
    </source>
</reference>
<proteinExistence type="predicted"/>
<dbReference type="RefSeq" id="WP_390268619.1">
    <property type="nucleotide sequence ID" value="NZ_JBHRSA010000009.1"/>
</dbReference>
<dbReference type="PRINTS" id="PR00032">
    <property type="entry name" value="HTHARAC"/>
</dbReference>
<evidence type="ECO:0000256" key="3">
    <source>
        <dbReference type="ARBA" id="ARBA00023163"/>
    </source>
</evidence>
<accession>A0ABV7CSE6</accession>
<comment type="caution">
    <text evidence="6">The sequence shown here is derived from an EMBL/GenBank/DDBJ whole genome shotgun (WGS) entry which is preliminary data.</text>
</comment>
<dbReference type="InterPro" id="IPR018060">
    <property type="entry name" value="HTH_AraC"/>
</dbReference>
<keyword evidence="1" id="KW-0805">Transcription regulation</keyword>
<evidence type="ECO:0000256" key="2">
    <source>
        <dbReference type="ARBA" id="ARBA00023125"/>
    </source>
</evidence>
<evidence type="ECO:0000313" key="7">
    <source>
        <dbReference type="Proteomes" id="UP001595279"/>
    </source>
</evidence>
<dbReference type="InterPro" id="IPR009057">
    <property type="entry name" value="Homeodomain-like_sf"/>
</dbReference>
<dbReference type="SUPFAM" id="SSF46689">
    <property type="entry name" value="Homeodomain-like"/>
    <property type="match status" value="2"/>
</dbReference>
<dbReference type="PROSITE" id="PS01124">
    <property type="entry name" value="HTH_ARAC_FAMILY_2"/>
    <property type="match status" value="1"/>
</dbReference>
<protein>
    <submittedName>
        <fullName evidence="6">Helix-turn-helix domain-containing protein</fullName>
    </submittedName>
</protein>
<name>A0ABV7CSE6_9BACI</name>
<dbReference type="InterPro" id="IPR018062">
    <property type="entry name" value="HTH_AraC-typ_CS"/>
</dbReference>